<protein>
    <submittedName>
        <fullName evidence="2">Putative amino acid dehydrogenase</fullName>
    </submittedName>
</protein>
<organism evidence="2 3">
    <name type="scientific">Heliophilum fasciatum</name>
    <dbReference type="NCBI Taxonomy" id="35700"/>
    <lineage>
        <taxon>Bacteria</taxon>
        <taxon>Bacillati</taxon>
        <taxon>Bacillota</taxon>
        <taxon>Clostridia</taxon>
        <taxon>Eubacteriales</taxon>
        <taxon>Heliobacteriaceae</taxon>
        <taxon>Heliophilum</taxon>
    </lineage>
</organism>
<evidence type="ECO:0000313" key="3">
    <source>
        <dbReference type="Proteomes" id="UP000294813"/>
    </source>
</evidence>
<gene>
    <name evidence="2" type="ORF">EDD73_1034</name>
</gene>
<feature type="transmembrane region" description="Helical" evidence="1">
    <location>
        <begin position="159"/>
        <end position="183"/>
    </location>
</feature>
<dbReference type="OrthoDB" id="9808814at2"/>
<comment type="caution">
    <text evidence="2">The sequence shown here is derived from an EMBL/GenBank/DDBJ whole genome shotgun (WGS) entry which is preliminary data.</text>
</comment>
<proteinExistence type="predicted"/>
<evidence type="ECO:0000313" key="2">
    <source>
        <dbReference type="EMBL" id="TCP68375.1"/>
    </source>
</evidence>
<dbReference type="RefSeq" id="WP_131917973.1">
    <property type="nucleotide sequence ID" value="NZ_JAOQNU010000003.1"/>
</dbReference>
<keyword evidence="1" id="KW-0472">Membrane</keyword>
<keyword evidence="1" id="KW-1133">Transmembrane helix</keyword>
<name>A0A4R2SAY4_9FIRM</name>
<dbReference type="Proteomes" id="UP000294813">
    <property type="component" value="Unassembled WGS sequence"/>
</dbReference>
<keyword evidence="3" id="KW-1185">Reference proteome</keyword>
<keyword evidence="1" id="KW-0812">Transmembrane</keyword>
<dbReference type="AlphaFoldDB" id="A0A4R2SAY4"/>
<sequence length="375" mass="40985">MAAVVLVTHPWNEHELQSAFPWSRFVHPGLLTRVLPFFAPFEMAHVHVGMNGDHWLQGRVITCPSTLLPWQSPSIQTMAAQIHQACLWAVQQGVRVIGLGGMLRHLCQHWSGLPGAEWSMAQRYSVPVVTGSAYTVSTTLATLRKWLRFYGKRPSSCSVVLVAGAAGSFAVGALDAILIRMLAREMRELTLVMPGQQRHRGLERLGYRILLESGVAVSCSGQVEAAVRKADVIVLAGASDGWEQPGMNGWAGGEGRFGHDDWLGGVAPDAIICHFADHAPISRYIHARRPELLLIHGQRVSMPASMTYQGRSFAQPGWVDAALIEAILLAKEHRHECFSLGGELSMEQVSAMQVLAQKHDFQAEAGKLGGRMDVA</sequence>
<evidence type="ECO:0000256" key="1">
    <source>
        <dbReference type="SAM" id="Phobius"/>
    </source>
</evidence>
<dbReference type="EMBL" id="SLXT01000003">
    <property type="protein sequence ID" value="TCP68375.1"/>
    <property type="molecule type" value="Genomic_DNA"/>
</dbReference>
<reference evidence="2 3" key="1">
    <citation type="submission" date="2019-03" db="EMBL/GenBank/DDBJ databases">
        <title>Genomic Encyclopedia of Type Strains, Phase IV (KMG-IV): sequencing the most valuable type-strain genomes for metagenomic binning, comparative biology and taxonomic classification.</title>
        <authorList>
            <person name="Goeker M."/>
        </authorList>
    </citation>
    <scope>NUCLEOTIDE SEQUENCE [LARGE SCALE GENOMIC DNA]</scope>
    <source>
        <strain evidence="2 3">DSM 11170</strain>
    </source>
</reference>
<accession>A0A4R2SAY4</accession>